<dbReference type="SUPFAM" id="SSF53098">
    <property type="entry name" value="Ribonuclease H-like"/>
    <property type="match status" value="1"/>
</dbReference>
<evidence type="ECO:0000256" key="6">
    <source>
        <dbReference type="SAM" id="MobiDB-lite"/>
    </source>
</evidence>
<evidence type="ECO:0000259" key="7">
    <source>
        <dbReference type="Pfam" id="PF05699"/>
    </source>
</evidence>
<keyword evidence="2" id="KW-0479">Metal-binding</keyword>
<comment type="subcellular location">
    <subcellularLocation>
        <location evidence="1">Nucleus</location>
    </subcellularLocation>
</comment>
<evidence type="ECO:0000313" key="8">
    <source>
        <dbReference type="EMBL" id="CAG8504997.1"/>
    </source>
</evidence>
<reference evidence="8 9" key="1">
    <citation type="submission" date="2021-06" db="EMBL/GenBank/DDBJ databases">
        <authorList>
            <person name="Kallberg Y."/>
            <person name="Tangrot J."/>
            <person name="Rosling A."/>
        </authorList>
    </citation>
    <scope>NUCLEOTIDE SEQUENCE [LARGE SCALE GENOMIC DNA]</scope>
    <source>
        <strain evidence="8 9">120-4 pot B 10/14</strain>
    </source>
</reference>
<feature type="region of interest" description="Disordered" evidence="6">
    <location>
        <begin position="1"/>
        <end position="33"/>
    </location>
</feature>
<evidence type="ECO:0000256" key="5">
    <source>
        <dbReference type="ARBA" id="ARBA00023242"/>
    </source>
</evidence>
<feature type="compositionally biased region" description="Polar residues" evidence="6">
    <location>
        <begin position="454"/>
        <end position="466"/>
    </location>
</feature>
<gene>
    <name evidence="8" type="ORF">GMARGA_LOCUS2390</name>
</gene>
<name>A0ABM8W250_GIGMA</name>
<dbReference type="InterPro" id="IPR012337">
    <property type="entry name" value="RNaseH-like_sf"/>
</dbReference>
<protein>
    <submittedName>
        <fullName evidence="8">44961_t:CDS:1</fullName>
    </submittedName>
</protein>
<feature type="compositionally biased region" description="Polar residues" evidence="6">
    <location>
        <begin position="1"/>
        <end position="18"/>
    </location>
</feature>
<evidence type="ECO:0000313" key="9">
    <source>
        <dbReference type="Proteomes" id="UP000789901"/>
    </source>
</evidence>
<dbReference type="InterPro" id="IPR052035">
    <property type="entry name" value="ZnF_BED_domain_contain"/>
</dbReference>
<dbReference type="Pfam" id="PF05699">
    <property type="entry name" value="Dimer_Tnp_hAT"/>
    <property type="match status" value="1"/>
</dbReference>
<keyword evidence="4" id="KW-0862">Zinc</keyword>
<proteinExistence type="predicted"/>
<dbReference type="InterPro" id="IPR008906">
    <property type="entry name" value="HATC_C_dom"/>
</dbReference>
<evidence type="ECO:0000256" key="1">
    <source>
        <dbReference type="ARBA" id="ARBA00004123"/>
    </source>
</evidence>
<feature type="region of interest" description="Disordered" evidence="6">
    <location>
        <begin position="454"/>
        <end position="488"/>
    </location>
</feature>
<evidence type="ECO:0000256" key="2">
    <source>
        <dbReference type="ARBA" id="ARBA00022723"/>
    </source>
</evidence>
<sequence>MIDESTSTNLNQLSQTETYSEEQNRSPKRKSAGRPKEKIWDYYISSNVNSDRSATCHYCPKYWSYGRPAEMEAHLANISSYEQNKIDQAILKAWIMTGASFDIISNPFMIDLFKHLNSIYMPPGRMTLSNRLLEQETAQINLKIDAELGRNHRANAILKEGLSNLQIKGGDLKMYSKTRWCSLWNTTDSLLRARPIFEWYIEDEELFRTCKIISEIFKPIKTAINIVESKTATMADCYIEYIKLAIAINRIPQENVLKNNAVSIFNRRYKEFDHDAYLLGYFLHPGCRGLGLKKGTFRRICKIASEYWKALNNDEDSCSDLLADLRKYKRNQDPFDMEYKKESETSLNWWLTFEDEDEESPLIKLAIKLFSIMPSQAGCERNFSMLRWFYGNNRHNLDAHHVESMAKIRSYYLTNIKKELIYYGQDLTQQELRDSVNGAIISDIDELLFYSNEDSPSDNQEYSLSDNQEHSLSNDHEHSQSKNSSVEQTNNVLTISEVIDLTNLSFETDGQLRLDKLTHNNDRGNSNSFGNMNYKPTTFTLTDLRITNHDLYILSFEAIINY</sequence>
<feature type="domain" description="HAT C-terminal dimerisation" evidence="7">
    <location>
        <begin position="325"/>
        <end position="409"/>
    </location>
</feature>
<keyword evidence="5" id="KW-0539">Nucleus</keyword>
<accession>A0ABM8W250</accession>
<feature type="compositionally biased region" description="Basic and acidic residues" evidence="6">
    <location>
        <begin position="467"/>
        <end position="480"/>
    </location>
</feature>
<dbReference type="Proteomes" id="UP000789901">
    <property type="component" value="Unassembled WGS sequence"/>
</dbReference>
<evidence type="ECO:0000256" key="4">
    <source>
        <dbReference type="ARBA" id="ARBA00022833"/>
    </source>
</evidence>
<organism evidence="8 9">
    <name type="scientific">Gigaspora margarita</name>
    <dbReference type="NCBI Taxonomy" id="4874"/>
    <lineage>
        <taxon>Eukaryota</taxon>
        <taxon>Fungi</taxon>
        <taxon>Fungi incertae sedis</taxon>
        <taxon>Mucoromycota</taxon>
        <taxon>Glomeromycotina</taxon>
        <taxon>Glomeromycetes</taxon>
        <taxon>Diversisporales</taxon>
        <taxon>Gigasporaceae</taxon>
        <taxon>Gigaspora</taxon>
    </lineage>
</organism>
<dbReference type="PANTHER" id="PTHR46481:SF10">
    <property type="entry name" value="ZINC FINGER BED DOMAIN-CONTAINING PROTEIN 39"/>
    <property type="match status" value="1"/>
</dbReference>
<dbReference type="EMBL" id="CAJVQB010000743">
    <property type="protein sequence ID" value="CAG8504997.1"/>
    <property type="molecule type" value="Genomic_DNA"/>
</dbReference>
<evidence type="ECO:0000256" key="3">
    <source>
        <dbReference type="ARBA" id="ARBA00022771"/>
    </source>
</evidence>
<keyword evidence="3" id="KW-0863">Zinc-finger</keyword>
<dbReference type="PANTHER" id="PTHR46481">
    <property type="entry name" value="ZINC FINGER BED DOMAIN-CONTAINING PROTEIN 4"/>
    <property type="match status" value="1"/>
</dbReference>
<comment type="caution">
    <text evidence="8">The sequence shown here is derived from an EMBL/GenBank/DDBJ whole genome shotgun (WGS) entry which is preliminary data.</text>
</comment>
<keyword evidence="9" id="KW-1185">Reference proteome</keyword>